<gene>
    <name evidence="2" type="ORF">STCU_01030</name>
</gene>
<dbReference type="EMBL" id="ATMH01001030">
    <property type="protein sequence ID" value="EPY35644.1"/>
    <property type="molecule type" value="Genomic_DNA"/>
</dbReference>
<feature type="region of interest" description="Disordered" evidence="1">
    <location>
        <begin position="158"/>
        <end position="210"/>
    </location>
</feature>
<name>S9V3Q6_9TRYP</name>
<evidence type="ECO:0000313" key="2">
    <source>
        <dbReference type="EMBL" id="EPY35644.1"/>
    </source>
</evidence>
<keyword evidence="3" id="KW-1185">Reference proteome</keyword>
<evidence type="ECO:0000256" key="1">
    <source>
        <dbReference type="SAM" id="MobiDB-lite"/>
    </source>
</evidence>
<dbReference type="Proteomes" id="UP000015354">
    <property type="component" value="Unassembled WGS sequence"/>
</dbReference>
<feature type="compositionally biased region" description="Basic and acidic residues" evidence="1">
    <location>
        <begin position="167"/>
        <end position="210"/>
    </location>
</feature>
<dbReference type="OrthoDB" id="277128at2759"/>
<evidence type="ECO:0000313" key="3">
    <source>
        <dbReference type="Proteomes" id="UP000015354"/>
    </source>
</evidence>
<comment type="caution">
    <text evidence="2">The sequence shown here is derived from an EMBL/GenBank/DDBJ whole genome shotgun (WGS) entry which is preliminary data.</text>
</comment>
<reference evidence="2 3" key="1">
    <citation type="journal article" date="2013" name="PLoS ONE">
        <title>Predicting the Proteins of Angomonas deanei, Strigomonas culicis and Their Respective Endosymbionts Reveals New Aspects of the Trypanosomatidae Family.</title>
        <authorList>
            <person name="Motta M.C."/>
            <person name="Martins A.C."/>
            <person name="de Souza S.S."/>
            <person name="Catta-Preta C.M."/>
            <person name="Silva R."/>
            <person name="Klein C.C."/>
            <person name="de Almeida L.G."/>
            <person name="de Lima Cunha O."/>
            <person name="Ciapina L.P."/>
            <person name="Brocchi M."/>
            <person name="Colabardini A.C."/>
            <person name="de Araujo Lima B."/>
            <person name="Machado C.R."/>
            <person name="de Almeida Soares C.M."/>
            <person name="Probst C.M."/>
            <person name="de Menezes C.B."/>
            <person name="Thompson C.E."/>
            <person name="Bartholomeu D.C."/>
            <person name="Gradia D.F."/>
            <person name="Pavoni D.P."/>
            <person name="Grisard E.C."/>
            <person name="Fantinatti-Garboggini F."/>
            <person name="Marchini F.K."/>
            <person name="Rodrigues-Luiz G.F."/>
            <person name="Wagner G."/>
            <person name="Goldman G.H."/>
            <person name="Fietto J.L."/>
            <person name="Elias M.C."/>
            <person name="Goldman M.H."/>
            <person name="Sagot M.F."/>
            <person name="Pereira M."/>
            <person name="Stoco P.H."/>
            <person name="de Mendonca-Neto R.P."/>
            <person name="Teixeira S.M."/>
            <person name="Maciel T.E."/>
            <person name="de Oliveira Mendes T.A."/>
            <person name="Urmenyi T.P."/>
            <person name="de Souza W."/>
            <person name="Schenkman S."/>
            <person name="de Vasconcelos A.T."/>
        </authorList>
    </citation>
    <scope>NUCLEOTIDE SEQUENCE [LARGE SCALE GENOMIC DNA]</scope>
</reference>
<protein>
    <recommendedName>
        <fullName evidence="4">TFIIS central domain-containing protein</fullName>
    </recommendedName>
</protein>
<accession>S9V3Q6</accession>
<organism evidence="2 3">
    <name type="scientific">Strigomonas culicis</name>
    <dbReference type="NCBI Taxonomy" id="28005"/>
    <lineage>
        <taxon>Eukaryota</taxon>
        <taxon>Discoba</taxon>
        <taxon>Euglenozoa</taxon>
        <taxon>Kinetoplastea</taxon>
        <taxon>Metakinetoplastina</taxon>
        <taxon>Trypanosomatida</taxon>
        <taxon>Trypanosomatidae</taxon>
        <taxon>Strigomonadinae</taxon>
        <taxon>Strigomonas</taxon>
    </lineage>
</organism>
<evidence type="ECO:0008006" key="4">
    <source>
        <dbReference type="Google" id="ProtNLM"/>
    </source>
</evidence>
<proteinExistence type="predicted"/>
<sequence>MSQRDARLILSLTTILLRMDDFKADEPAAKLYATDVVAALHERIKGSEAFVDEAMGVLANVKHLNRELRLDGTISARELAAMDTADMLSATQKKKREQFLRKRAREQTNRDALSLQCGKCGCVRKDRLNMNEIGLDSEENGSHFDYHFDNYCECSHSSESSGDDEKDVAVVEQKESRTARREESSDAEGPKARVGGDGDSAKKPAVERNS</sequence>
<dbReference type="AlphaFoldDB" id="S9V3Q6"/>